<sequence>MSIVLGKYVRNPYPWPQVQHEELLDKPMMLEGYDYDWAHKASVGDRLYHHNTLASFRWRRNLKCPCSPKDSLDFMLTTVYDHAKDTFPETNFIYMQPENVGLPSYKLLRNVRFMPFHRPARDLHEDDEPGAKQTFSLKPGTKYHDIKIGGIPERGNVFNVKLGLSAYHVPQSNAGFNRKGDGTYYGS</sequence>
<reference evidence="1 2" key="1">
    <citation type="submission" date="2022-12" db="EMBL/GenBank/DDBJ databases">
        <title>Chromosome-level genome assembly of true bugs.</title>
        <authorList>
            <person name="Ma L."/>
            <person name="Li H."/>
        </authorList>
    </citation>
    <scope>NUCLEOTIDE SEQUENCE [LARGE SCALE GENOMIC DNA]</scope>
    <source>
        <strain evidence="1">Lab_2022b</strain>
    </source>
</reference>
<keyword evidence="2" id="KW-1185">Reference proteome</keyword>
<organism evidence="1 2">
    <name type="scientific">Rhynocoris fuscipes</name>
    <dbReference type="NCBI Taxonomy" id="488301"/>
    <lineage>
        <taxon>Eukaryota</taxon>
        <taxon>Metazoa</taxon>
        <taxon>Ecdysozoa</taxon>
        <taxon>Arthropoda</taxon>
        <taxon>Hexapoda</taxon>
        <taxon>Insecta</taxon>
        <taxon>Pterygota</taxon>
        <taxon>Neoptera</taxon>
        <taxon>Paraneoptera</taxon>
        <taxon>Hemiptera</taxon>
        <taxon>Heteroptera</taxon>
        <taxon>Panheteroptera</taxon>
        <taxon>Cimicomorpha</taxon>
        <taxon>Reduviidae</taxon>
        <taxon>Harpactorinae</taxon>
        <taxon>Harpactorini</taxon>
        <taxon>Rhynocoris</taxon>
    </lineage>
</organism>
<name>A0AAW1DTL7_9HEMI</name>
<proteinExistence type="predicted"/>
<accession>A0AAW1DTL7</accession>
<dbReference type="EMBL" id="JAPXFL010000001">
    <property type="protein sequence ID" value="KAK9512529.1"/>
    <property type="molecule type" value="Genomic_DNA"/>
</dbReference>
<protein>
    <submittedName>
        <fullName evidence="1">Uncharacterized protein</fullName>
    </submittedName>
</protein>
<gene>
    <name evidence="1" type="ORF">O3M35_000932</name>
</gene>
<dbReference type="InterPro" id="IPR022179">
    <property type="entry name" value="CFAP276"/>
</dbReference>
<evidence type="ECO:0000313" key="1">
    <source>
        <dbReference type="EMBL" id="KAK9512529.1"/>
    </source>
</evidence>
<dbReference type="Proteomes" id="UP001461498">
    <property type="component" value="Unassembled WGS sequence"/>
</dbReference>
<evidence type="ECO:0000313" key="2">
    <source>
        <dbReference type="Proteomes" id="UP001461498"/>
    </source>
</evidence>
<dbReference type="Pfam" id="PF12494">
    <property type="entry name" value="DUF3695"/>
    <property type="match status" value="1"/>
</dbReference>
<comment type="caution">
    <text evidence="1">The sequence shown here is derived from an EMBL/GenBank/DDBJ whole genome shotgun (WGS) entry which is preliminary data.</text>
</comment>
<dbReference type="AlphaFoldDB" id="A0AAW1DTL7"/>